<evidence type="ECO:0000313" key="2">
    <source>
        <dbReference type="Proteomes" id="UP000061587"/>
    </source>
</evidence>
<dbReference type="AlphaFoldDB" id="A0A0P0LLC1"/>
<protein>
    <submittedName>
        <fullName evidence="1">Uncharacterized protein</fullName>
    </submittedName>
</protein>
<evidence type="ECO:0000313" key="1">
    <source>
        <dbReference type="EMBL" id="ALK86579.1"/>
    </source>
</evidence>
<sequence>MEEIFIAIMERIAGMMPELSCIDEDYGQLEAGAEEDHYPVTFPCVLIGNTESDWNDLGYGVQKSESLITIRLAVDCYDDTHYTSGTYQKAKERLLKAKELYRILQGFQCSEEASPLVRVKNRDYSMSGNIKVYETVYSFTLHDESAMQEGAARFILP</sequence>
<accession>A0A0P0LLC1</accession>
<gene>
    <name evidence="1" type="ORF">BvMPK_4027</name>
</gene>
<reference evidence="2" key="1">
    <citation type="submission" date="2015-10" db="EMBL/GenBank/DDBJ databases">
        <title>Extensive mobilome-driven genome diversification in gut-associated Bacteroides vulgatus mpk.</title>
        <authorList>
            <person name="Beier S."/>
            <person name="Lange A."/>
            <person name="Huson D.H."/>
            <person name="Frick J.-S."/>
            <person name="Autenrieth I.B."/>
        </authorList>
    </citation>
    <scope>NUCLEOTIDE SEQUENCE [LARGE SCALE GENOMIC DNA]</scope>
    <source>
        <strain evidence="2">mpk</strain>
    </source>
</reference>
<organism evidence="1 2">
    <name type="scientific">Phocaeicola vulgatus</name>
    <name type="common">Bacteroides vulgatus</name>
    <dbReference type="NCBI Taxonomy" id="821"/>
    <lineage>
        <taxon>Bacteria</taxon>
        <taxon>Pseudomonadati</taxon>
        <taxon>Bacteroidota</taxon>
        <taxon>Bacteroidia</taxon>
        <taxon>Bacteroidales</taxon>
        <taxon>Bacteroidaceae</taxon>
        <taxon>Phocaeicola</taxon>
    </lineage>
</organism>
<proteinExistence type="predicted"/>
<dbReference type="Proteomes" id="UP000061587">
    <property type="component" value="Chromosome"/>
</dbReference>
<dbReference type="EMBL" id="CP013020">
    <property type="protein sequence ID" value="ALK86579.1"/>
    <property type="molecule type" value="Genomic_DNA"/>
</dbReference>
<dbReference type="PATRIC" id="fig|821.40.peg.4831"/>
<name>A0A0P0LLC1_PHOVU</name>
<reference evidence="1 2" key="2">
    <citation type="journal article" date="2016" name="Genome Biol. Evol.">
        <title>Extensive mobilome-driven genome diversification in mouse gut-associated Bacteroides vulgatus mpk.</title>
        <authorList>
            <person name="Lange A."/>
            <person name="Beier S."/>
            <person name="Steimle A."/>
            <person name="Autenrieth I.B."/>
            <person name="Huson D.H."/>
            <person name="Frick J.S."/>
        </authorList>
    </citation>
    <scope>NUCLEOTIDE SEQUENCE [LARGE SCALE GENOMIC DNA]</scope>
    <source>
        <strain evidence="2">mpk</strain>
    </source>
</reference>